<reference evidence="2" key="1">
    <citation type="submission" date="2017-03" db="EMBL/GenBank/DDBJ databases">
        <title>Phytopthora megakarya and P. palmivora, two closely related causual agents of cacao black pod achieved similar genome size and gene model numbers by different mechanisms.</title>
        <authorList>
            <person name="Ali S."/>
            <person name="Shao J."/>
            <person name="Larry D.J."/>
            <person name="Kronmiller B."/>
            <person name="Shen D."/>
            <person name="Strem M.D."/>
            <person name="Melnick R.L."/>
            <person name="Guiltinan M.J."/>
            <person name="Tyler B.M."/>
            <person name="Meinhardt L.W."/>
            <person name="Bailey B.A."/>
        </authorList>
    </citation>
    <scope>NUCLEOTIDE SEQUENCE [LARGE SCALE GENOMIC DNA]</scope>
    <source>
        <strain evidence="2">zdho120</strain>
    </source>
</reference>
<organism evidence="1 2">
    <name type="scientific">Phytophthora megakarya</name>
    <dbReference type="NCBI Taxonomy" id="4795"/>
    <lineage>
        <taxon>Eukaryota</taxon>
        <taxon>Sar</taxon>
        <taxon>Stramenopiles</taxon>
        <taxon>Oomycota</taxon>
        <taxon>Peronosporomycetes</taxon>
        <taxon>Peronosporales</taxon>
        <taxon>Peronosporaceae</taxon>
        <taxon>Phytophthora</taxon>
    </lineage>
</organism>
<dbReference type="EMBL" id="NBNE01006322">
    <property type="protein sequence ID" value="OWZ02205.1"/>
    <property type="molecule type" value="Genomic_DNA"/>
</dbReference>
<dbReference type="AlphaFoldDB" id="A0A225V9Z9"/>
<accession>A0A225V9Z9</accession>
<sequence>MGIAYMLGPATDLDDFVDDDEVDNQICEMAARSGVLTPTTGIAKLTAEILEFKSSKRRGGSMLRLKYSESRSKDVDLARYQSRPESVELDHQF</sequence>
<comment type="caution">
    <text evidence="1">The sequence shown here is derived from an EMBL/GenBank/DDBJ whole genome shotgun (WGS) entry which is preliminary data.</text>
</comment>
<name>A0A225V9Z9_9STRA</name>
<protein>
    <submittedName>
        <fullName evidence="1">Uncharacterized protein</fullName>
    </submittedName>
</protein>
<dbReference type="Proteomes" id="UP000198211">
    <property type="component" value="Unassembled WGS sequence"/>
</dbReference>
<gene>
    <name evidence="1" type="ORF">PHMEG_00026272</name>
</gene>
<evidence type="ECO:0000313" key="1">
    <source>
        <dbReference type="EMBL" id="OWZ02205.1"/>
    </source>
</evidence>
<dbReference type="OrthoDB" id="91592at2759"/>
<evidence type="ECO:0000313" key="2">
    <source>
        <dbReference type="Proteomes" id="UP000198211"/>
    </source>
</evidence>
<proteinExistence type="predicted"/>
<keyword evidence="2" id="KW-1185">Reference proteome</keyword>